<dbReference type="STRING" id="5601.A0A0D2D1S7"/>
<dbReference type="PANTHER" id="PTHR47260">
    <property type="entry name" value="UPF0644 PROTEIN PB2B4.06"/>
    <property type="match status" value="1"/>
</dbReference>
<dbReference type="InterPro" id="IPR029069">
    <property type="entry name" value="HotDog_dom_sf"/>
</dbReference>
<keyword evidence="1" id="KW-1133">Transmembrane helix</keyword>
<dbReference type="EMBL" id="KN846957">
    <property type="protein sequence ID" value="KIW71406.1"/>
    <property type="molecule type" value="Genomic_DNA"/>
</dbReference>
<dbReference type="AlphaFoldDB" id="A0A0D2D1S7"/>
<dbReference type="InterPro" id="IPR052061">
    <property type="entry name" value="PTE-AB_protein"/>
</dbReference>
<protein>
    <recommendedName>
        <fullName evidence="4">Thioesterase domain-containing protein</fullName>
    </recommendedName>
</protein>
<sequence length="347" mass="38895">MQALKPAICRQARRAGAVPPGIRRVRAGLASRFIRARYQHDQHGPHKEYFQTPGHMPTPDTTPYIHDQPLTPPIHTIPPATGAGGRSLFVRFTRSVFWAILFSSLGVVAGTALITWEYLQPPFEPGSELERDLLDEIMDAVELHPLVDSLRQANWIEDNYYAGHADAIGTGGMHLVAEKLQGTQGITMRTFRHPTQEFTMMVAFLGFGLEGWPDVIHGGIITTLIQEGIDRQIHNFYEKYGKQHAQAISVDFKRRMRPGEVYAVIVPPAQVEMNPPQPDVMHLQMMPMVVRIEAPPRITPEALTIELPSMEELHAVANVQVRLVQDVTPERMAELEAAFASQKIEDI</sequence>
<accession>A0A0D2D1S7</accession>
<proteinExistence type="predicted"/>
<keyword evidence="3" id="KW-1185">Reference proteome</keyword>
<reference evidence="2 3" key="1">
    <citation type="submission" date="2015-01" db="EMBL/GenBank/DDBJ databases">
        <title>The Genome Sequence of Capronia semiimmersa CBS27337.</title>
        <authorList>
            <consortium name="The Broad Institute Genomics Platform"/>
            <person name="Cuomo C."/>
            <person name="de Hoog S."/>
            <person name="Gorbushina A."/>
            <person name="Stielow B."/>
            <person name="Teixiera M."/>
            <person name="Abouelleil A."/>
            <person name="Chapman S.B."/>
            <person name="Priest M."/>
            <person name="Young S.K."/>
            <person name="Wortman J."/>
            <person name="Nusbaum C."/>
            <person name="Birren B."/>
        </authorList>
    </citation>
    <scope>NUCLEOTIDE SEQUENCE [LARGE SCALE GENOMIC DNA]</scope>
    <source>
        <strain evidence="2 3">CBS 27337</strain>
    </source>
</reference>
<name>A0A0D2D1S7_9EURO</name>
<dbReference type="Gene3D" id="3.10.129.10">
    <property type="entry name" value="Hotdog Thioesterase"/>
    <property type="match status" value="1"/>
</dbReference>
<gene>
    <name evidence="2" type="ORF">PV04_03580</name>
</gene>
<evidence type="ECO:0000313" key="2">
    <source>
        <dbReference type="EMBL" id="KIW71406.1"/>
    </source>
</evidence>
<dbReference type="SUPFAM" id="SSF54637">
    <property type="entry name" value="Thioesterase/thiol ester dehydrase-isomerase"/>
    <property type="match status" value="1"/>
</dbReference>
<evidence type="ECO:0000256" key="1">
    <source>
        <dbReference type="SAM" id="Phobius"/>
    </source>
</evidence>
<organism evidence="2 3">
    <name type="scientific">Phialophora macrospora</name>
    <dbReference type="NCBI Taxonomy" id="1851006"/>
    <lineage>
        <taxon>Eukaryota</taxon>
        <taxon>Fungi</taxon>
        <taxon>Dikarya</taxon>
        <taxon>Ascomycota</taxon>
        <taxon>Pezizomycotina</taxon>
        <taxon>Eurotiomycetes</taxon>
        <taxon>Chaetothyriomycetidae</taxon>
        <taxon>Chaetothyriales</taxon>
        <taxon>Herpotrichiellaceae</taxon>
        <taxon>Phialophora</taxon>
    </lineage>
</organism>
<keyword evidence="1" id="KW-0812">Transmembrane</keyword>
<keyword evidence="1" id="KW-0472">Membrane</keyword>
<dbReference type="PANTHER" id="PTHR47260:SF1">
    <property type="entry name" value="UPF0644 PROTEIN PB2B4.06"/>
    <property type="match status" value="1"/>
</dbReference>
<feature type="transmembrane region" description="Helical" evidence="1">
    <location>
        <begin position="96"/>
        <end position="119"/>
    </location>
</feature>
<evidence type="ECO:0000313" key="3">
    <source>
        <dbReference type="Proteomes" id="UP000054266"/>
    </source>
</evidence>
<dbReference type="HOGENOM" id="CLU_069436_0_0_1"/>
<dbReference type="Proteomes" id="UP000054266">
    <property type="component" value="Unassembled WGS sequence"/>
</dbReference>
<evidence type="ECO:0008006" key="4">
    <source>
        <dbReference type="Google" id="ProtNLM"/>
    </source>
</evidence>